<reference evidence="2 3" key="1">
    <citation type="submission" date="2016-06" db="EMBL/GenBank/DDBJ databases">
        <title>Draft Genome Sequence of Tenacibaculum soleae UCD-KL19.</title>
        <authorList>
            <person name="Eisen J.A."/>
            <person name="Coil D.A."/>
            <person name="Lujan K.M."/>
        </authorList>
    </citation>
    <scope>NUCLEOTIDE SEQUENCE [LARGE SCALE GENOMIC DNA]</scope>
    <source>
        <strain evidence="2 3">UCD-KL19</strain>
    </source>
</reference>
<dbReference type="InterPro" id="IPR003961">
    <property type="entry name" value="FN3_dom"/>
</dbReference>
<dbReference type="InterPro" id="IPR013783">
    <property type="entry name" value="Ig-like_fold"/>
</dbReference>
<proteinExistence type="predicted"/>
<evidence type="ECO:0000259" key="1">
    <source>
        <dbReference type="PROSITE" id="PS50853"/>
    </source>
</evidence>
<gene>
    <name evidence="2" type="ORF">BA195_02105</name>
</gene>
<dbReference type="STRING" id="447689.BA195_02105"/>
<dbReference type="EMBL" id="MAKX01000001">
    <property type="protein sequence ID" value="OCK43517.1"/>
    <property type="molecule type" value="Genomic_DNA"/>
</dbReference>
<dbReference type="AlphaFoldDB" id="A0A1B9Y129"/>
<keyword evidence="3" id="KW-1185">Reference proteome</keyword>
<feature type="domain" description="Fibronectin type-III" evidence="1">
    <location>
        <begin position="33"/>
        <end position="131"/>
    </location>
</feature>
<dbReference type="PROSITE" id="PS51257">
    <property type="entry name" value="PROKAR_LIPOPROTEIN"/>
    <property type="match status" value="1"/>
</dbReference>
<dbReference type="Proteomes" id="UP000093186">
    <property type="component" value="Unassembled WGS sequence"/>
</dbReference>
<dbReference type="Gene3D" id="2.60.40.10">
    <property type="entry name" value="Immunoglobulins"/>
    <property type="match status" value="2"/>
</dbReference>
<sequence>MKKVINKIALFSVSLFIACGGSTSKEPEVVNEAPSTVNLVYPTENLLCIDNTVVFDWSDATDANNDNIRYKVEFSNSRDMAVIVKTETVSSSTKSITVDKGVAYYWRVTAVDSKGKAGTPSSVNAFYTKGEGETNTAPFTAKLIAPLDEGTINTVNFNLQWKGADSNTSDTLTYDVFFSENTDPEKVTTNSISDELYEVTVETGKTYYWKINTIDNSGAKSIGQVWSFSVN</sequence>
<name>A0A1B9Y129_9FLAO</name>
<dbReference type="OrthoDB" id="789771at2"/>
<dbReference type="PROSITE" id="PS50853">
    <property type="entry name" value="FN3"/>
    <property type="match status" value="1"/>
</dbReference>
<evidence type="ECO:0000313" key="3">
    <source>
        <dbReference type="Proteomes" id="UP000093186"/>
    </source>
</evidence>
<accession>A0A1B9Y129</accession>
<protein>
    <recommendedName>
        <fullName evidence="1">Fibronectin type-III domain-containing protein</fullName>
    </recommendedName>
</protein>
<dbReference type="InterPro" id="IPR036116">
    <property type="entry name" value="FN3_sf"/>
</dbReference>
<dbReference type="SUPFAM" id="SSF49265">
    <property type="entry name" value="Fibronectin type III"/>
    <property type="match status" value="1"/>
</dbReference>
<comment type="caution">
    <text evidence="2">The sequence shown here is derived from an EMBL/GenBank/DDBJ whole genome shotgun (WGS) entry which is preliminary data.</text>
</comment>
<evidence type="ECO:0000313" key="2">
    <source>
        <dbReference type="EMBL" id="OCK43517.1"/>
    </source>
</evidence>
<dbReference type="RefSeq" id="WP_068701957.1">
    <property type="nucleotide sequence ID" value="NZ_JAUOSG010000001.1"/>
</dbReference>
<organism evidence="2 3">
    <name type="scientific">Tenacibaculum soleae</name>
    <dbReference type="NCBI Taxonomy" id="447689"/>
    <lineage>
        <taxon>Bacteria</taxon>
        <taxon>Pseudomonadati</taxon>
        <taxon>Bacteroidota</taxon>
        <taxon>Flavobacteriia</taxon>
        <taxon>Flavobacteriales</taxon>
        <taxon>Flavobacteriaceae</taxon>
        <taxon>Tenacibaculum</taxon>
    </lineage>
</organism>